<feature type="transmembrane region" description="Helical" evidence="5">
    <location>
        <begin position="259"/>
        <end position="279"/>
    </location>
</feature>
<dbReference type="PANTHER" id="PTHR43652:SF2">
    <property type="entry name" value="BASIC AMINO ACID ANTIPORTER YFCC-RELATED"/>
    <property type="match status" value="1"/>
</dbReference>
<feature type="transmembrane region" description="Helical" evidence="5">
    <location>
        <begin position="352"/>
        <end position="373"/>
    </location>
</feature>
<keyword evidence="2 5" id="KW-0812">Transmembrane</keyword>
<dbReference type="GO" id="GO:0022857">
    <property type="term" value="F:transmembrane transporter activity"/>
    <property type="evidence" value="ECO:0007669"/>
    <property type="project" value="InterPro"/>
</dbReference>
<feature type="transmembrane region" description="Helical" evidence="5">
    <location>
        <begin position="82"/>
        <end position="102"/>
    </location>
</feature>
<sequence length="459" mass="50977">MRNSKLVPRVLAFLLAAGFTLLWMFGLLDVYTDDQKLTLLLLGIAIGLWTVSAMPLAASSLLVLGLLLLFRLTEEPEQAFAGFLSDALYFILALTLISKVLVKAKADQVFVGVLLKMSKGKVQRLLVGLPLLIVFLPILLPSAVARFRILEPIIEQVNNRFALGKRSLFRQFSFYVIGMMNQNSTMIVFTGGGFPILAAQLLSDFGGIQISWLGWFVRIAPALWLSLLVVSFGVWFFFKRGSGAGLQMEQMEFTPAARLPERFWWVIIPFFAMIISWIVIDQEQIPLIVAPFLLLAYYALPMNGLVDDRLVRDYDWETFLLLGASFSLGYLIEENGTAGVLASQLIQLLPAGMGQGVNIIFIACLIFLLRFLFVVPSTSMIVIFPIIVSFAEMLGLPILPMAFLLIMIIGGVTILPIHSPTTFLAFQKGAFSQREQLLIGSFSSIVITSIAIIFAVFIW</sequence>
<evidence type="ECO:0000256" key="1">
    <source>
        <dbReference type="ARBA" id="ARBA00004141"/>
    </source>
</evidence>
<dbReference type="PANTHER" id="PTHR43652">
    <property type="entry name" value="BASIC AMINO ACID ANTIPORTER YFCC-RELATED"/>
    <property type="match status" value="1"/>
</dbReference>
<feature type="transmembrane region" description="Helical" evidence="5">
    <location>
        <begin position="314"/>
        <end position="332"/>
    </location>
</feature>
<feature type="transmembrane region" description="Helical" evidence="5">
    <location>
        <begin position="285"/>
        <end position="302"/>
    </location>
</feature>
<evidence type="ECO:0000256" key="5">
    <source>
        <dbReference type="SAM" id="Phobius"/>
    </source>
</evidence>
<feature type="transmembrane region" description="Helical" evidence="5">
    <location>
        <begin position="215"/>
        <end position="238"/>
    </location>
</feature>
<feature type="transmembrane region" description="Helical" evidence="5">
    <location>
        <begin position="37"/>
        <end position="70"/>
    </location>
</feature>
<organism evidence="6 7">
    <name type="scientific">Planococcus plakortidis</name>
    <dbReference type="NCBI Taxonomy" id="1038856"/>
    <lineage>
        <taxon>Bacteria</taxon>
        <taxon>Bacillati</taxon>
        <taxon>Bacillota</taxon>
        <taxon>Bacilli</taxon>
        <taxon>Bacillales</taxon>
        <taxon>Caryophanaceae</taxon>
        <taxon>Planococcus</taxon>
    </lineage>
</organism>
<keyword evidence="4 5" id="KW-0472">Membrane</keyword>
<feature type="transmembrane region" description="Helical" evidence="5">
    <location>
        <begin position="122"/>
        <end position="140"/>
    </location>
</feature>
<reference evidence="6" key="1">
    <citation type="submission" date="2016-10" db="EMBL/GenBank/DDBJ databases">
        <authorList>
            <person name="See-Too W.S."/>
        </authorList>
    </citation>
    <scope>NUCLEOTIDE SEQUENCE [LARGE SCALE GENOMIC DNA]</scope>
    <source>
        <strain evidence="6">DSM 23997</strain>
    </source>
</reference>
<proteinExistence type="predicted"/>
<evidence type="ECO:0000256" key="2">
    <source>
        <dbReference type="ARBA" id="ARBA00022692"/>
    </source>
</evidence>
<evidence type="ECO:0000313" key="6">
    <source>
        <dbReference type="EMBL" id="ANU20411.1"/>
    </source>
</evidence>
<keyword evidence="7" id="KW-1185">Reference proteome</keyword>
<gene>
    <name evidence="6" type="ORF">BBI15_09395</name>
</gene>
<name>A0A1C7E9Q4_9BACL</name>
<evidence type="ECO:0000256" key="3">
    <source>
        <dbReference type="ARBA" id="ARBA00022989"/>
    </source>
</evidence>
<protein>
    <submittedName>
        <fullName evidence="6">Sodium:sulfate symporter</fullName>
    </submittedName>
</protein>
<evidence type="ECO:0000256" key="4">
    <source>
        <dbReference type="ARBA" id="ARBA00023136"/>
    </source>
</evidence>
<feature type="transmembrane region" description="Helical" evidence="5">
    <location>
        <begin position="405"/>
        <end position="426"/>
    </location>
</feature>
<feature type="transmembrane region" description="Helical" evidence="5">
    <location>
        <begin position="185"/>
        <end position="203"/>
    </location>
</feature>
<dbReference type="Pfam" id="PF00939">
    <property type="entry name" value="Na_sulph_symp"/>
    <property type="match status" value="1"/>
</dbReference>
<dbReference type="InterPro" id="IPR001898">
    <property type="entry name" value="SLC13A/DASS"/>
</dbReference>
<dbReference type="InterPro" id="IPR051679">
    <property type="entry name" value="DASS-Related_Transporters"/>
</dbReference>
<dbReference type="STRING" id="1038856.BBI15_09395"/>
<dbReference type="GO" id="GO:0005886">
    <property type="term" value="C:plasma membrane"/>
    <property type="evidence" value="ECO:0007669"/>
    <property type="project" value="TreeGrafter"/>
</dbReference>
<feature type="transmembrane region" description="Helical" evidence="5">
    <location>
        <begin position="438"/>
        <end position="458"/>
    </location>
</feature>
<comment type="subcellular location">
    <subcellularLocation>
        <location evidence="1">Membrane</location>
        <topology evidence="1">Multi-pass membrane protein</topology>
    </subcellularLocation>
</comment>
<evidence type="ECO:0000313" key="7">
    <source>
        <dbReference type="Proteomes" id="UP000092650"/>
    </source>
</evidence>
<feature type="transmembrane region" description="Helical" evidence="5">
    <location>
        <begin position="12"/>
        <end position="31"/>
    </location>
</feature>
<keyword evidence="3 5" id="KW-1133">Transmembrane helix</keyword>
<accession>A0A1C7E9Q4</accession>
<dbReference type="AlphaFoldDB" id="A0A1C7E9Q4"/>
<dbReference type="KEGG" id="ppla:BBI15_09395"/>
<dbReference type="RefSeq" id="WP_068870436.1">
    <property type="nucleotide sequence ID" value="NZ_CP016539.2"/>
</dbReference>
<dbReference type="EMBL" id="CP016539">
    <property type="protein sequence ID" value="ANU20411.1"/>
    <property type="molecule type" value="Genomic_DNA"/>
</dbReference>
<dbReference type="Proteomes" id="UP000092650">
    <property type="component" value="Chromosome"/>
</dbReference>